<sequence>VYAPQRLTCKRLLWDYVSTLIDRWNGEVVVLGDFNEVRVKEERRGSCFNPTSARAFDQFITSSGLVDVKMEGYEFTWIHPSGSKMSKLDRFLVFEGIYSVFPSITAMCLDKHLSDHRPIVLREVQADFGPIPFRFYHSWFSLKGFDDMVEQPWGSSLHCDSNKMIRFKKKLQDFKIKIHSWVRDKKSCINSDKDLITNELADI</sequence>
<feature type="non-terminal residue" evidence="1">
    <location>
        <position position="1"/>
    </location>
</feature>
<organism evidence="1">
    <name type="scientific">Tanacetum cinerariifolium</name>
    <name type="common">Dalmatian daisy</name>
    <name type="synonym">Chrysanthemum cinerariifolium</name>
    <dbReference type="NCBI Taxonomy" id="118510"/>
    <lineage>
        <taxon>Eukaryota</taxon>
        <taxon>Viridiplantae</taxon>
        <taxon>Streptophyta</taxon>
        <taxon>Embryophyta</taxon>
        <taxon>Tracheophyta</taxon>
        <taxon>Spermatophyta</taxon>
        <taxon>Magnoliopsida</taxon>
        <taxon>eudicotyledons</taxon>
        <taxon>Gunneridae</taxon>
        <taxon>Pentapetalae</taxon>
        <taxon>asterids</taxon>
        <taxon>campanulids</taxon>
        <taxon>Asterales</taxon>
        <taxon>Asteraceae</taxon>
        <taxon>Asteroideae</taxon>
        <taxon>Anthemideae</taxon>
        <taxon>Anthemidinae</taxon>
        <taxon>Tanacetum</taxon>
    </lineage>
</organism>
<evidence type="ECO:0000313" key="1">
    <source>
        <dbReference type="EMBL" id="GFC70657.1"/>
    </source>
</evidence>
<feature type="non-terminal residue" evidence="1">
    <location>
        <position position="203"/>
    </location>
</feature>
<keyword evidence="1" id="KW-0695">RNA-directed DNA polymerase</keyword>
<keyword evidence="1" id="KW-0808">Transferase</keyword>
<comment type="caution">
    <text evidence="1">The sequence shown here is derived from an EMBL/GenBank/DDBJ whole genome shotgun (WGS) entry which is preliminary data.</text>
</comment>
<dbReference type="EMBL" id="BKCJ011029932">
    <property type="protein sequence ID" value="GFC70657.1"/>
    <property type="molecule type" value="Genomic_DNA"/>
</dbReference>
<dbReference type="Gene3D" id="3.60.10.10">
    <property type="entry name" value="Endonuclease/exonuclease/phosphatase"/>
    <property type="match status" value="1"/>
</dbReference>
<dbReference type="PANTHER" id="PTHR33710:SF64">
    <property type="entry name" value="ENDONUCLEASE_EXONUCLEASE_PHOSPHATASE DOMAIN-CONTAINING PROTEIN"/>
    <property type="match status" value="1"/>
</dbReference>
<keyword evidence="1" id="KW-0548">Nucleotidyltransferase</keyword>
<dbReference type="InterPro" id="IPR036691">
    <property type="entry name" value="Endo/exonu/phosph_ase_sf"/>
</dbReference>
<dbReference type="GO" id="GO:0003964">
    <property type="term" value="F:RNA-directed DNA polymerase activity"/>
    <property type="evidence" value="ECO:0007669"/>
    <property type="project" value="UniProtKB-KW"/>
</dbReference>
<protein>
    <submittedName>
        <fullName evidence="1">RNA-directed DNA polymerase, eukaryota</fullName>
    </submittedName>
</protein>
<dbReference type="SUPFAM" id="SSF56219">
    <property type="entry name" value="DNase I-like"/>
    <property type="match status" value="1"/>
</dbReference>
<dbReference type="PANTHER" id="PTHR33710">
    <property type="entry name" value="BNAC02G09200D PROTEIN"/>
    <property type="match status" value="1"/>
</dbReference>
<proteinExistence type="predicted"/>
<accession>A0A699QF71</accession>
<dbReference type="AlphaFoldDB" id="A0A699QF71"/>
<name>A0A699QF71_TANCI</name>
<gene>
    <name evidence="1" type="ORF">Tci_842627</name>
</gene>
<reference evidence="1" key="1">
    <citation type="journal article" date="2019" name="Sci. Rep.">
        <title>Draft genome of Tanacetum cinerariifolium, the natural source of mosquito coil.</title>
        <authorList>
            <person name="Yamashiro T."/>
            <person name="Shiraishi A."/>
            <person name="Satake H."/>
            <person name="Nakayama K."/>
        </authorList>
    </citation>
    <scope>NUCLEOTIDE SEQUENCE</scope>
</reference>